<dbReference type="GO" id="GO:0003677">
    <property type="term" value="F:DNA binding"/>
    <property type="evidence" value="ECO:0007669"/>
    <property type="project" value="UniProtKB-KW"/>
</dbReference>
<evidence type="ECO:0000256" key="4">
    <source>
        <dbReference type="ARBA" id="ARBA00023163"/>
    </source>
</evidence>
<keyword evidence="2" id="KW-0805">Transcription regulation</keyword>
<evidence type="ECO:0000256" key="3">
    <source>
        <dbReference type="ARBA" id="ARBA00023125"/>
    </source>
</evidence>
<dbReference type="NCBIfam" id="NF002964">
    <property type="entry name" value="PRK03635.1"/>
    <property type="match status" value="1"/>
</dbReference>
<dbReference type="InterPro" id="IPR050176">
    <property type="entry name" value="LTTR"/>
</dbReference>
<reference evidence="6 7" key="2">
    <citation type="submission" date="2017-12" db="EMBL/GenBank/DDBJ databases">
        <title>Revising the taxonomy of the Acinetobacter lwoffii group: the description of Acinetobacter pseudolwoffii sp. nov. and emended description of Acinetobacter lwoffii.</title>
        <authorList>
            <person name="Nemec A."/>
        </authorList>
    </citation>
    <scope>NUCLEOTIDE SEQUENCE [LARGE SCALE GENOMIC DNA]</scope>
    <source>
        <strain evidence="6 7">ANC 5347</strain>
    </source>
</reference>
<evidence type="ECO:0000313" key="7">
    <source>
        <dbReference type="Proteomes" id="UP000242351"/>
    </source>
</evidence>
<keyword evidence="3 6" id="KW-0238">DNA-binding</keyword>
<dbReference type="InterPro" id="IPR036388">
    <property type="entry name" value="WH-like_DNA-bd_sf"/>
</dbReference>
<dbReference type="SUPFAM" id="SSF53850">
    <property type="entry name" value="Periplasmic binding protein-like II"/>
    <property type="match status" value="1"/>
</dbReference>
<dbReference type="Pfam" id="PF00126">
    <property type="entry name" value="HTH_1"/>
    <property type="match status" value="1"/>
</dbReference>
<dbReference type="GO" id="GO:0003700">
    <property type="term" value="F:DNA-binding transcription factor activity"/>
    <property type="evidence" value="ECO:0007669"/>
    <property type="project" value="InterPro"/>
</dbReference>
<name>A0A2H9UMZ8_9GAMM</name>
<organism evidence="6 7">
    <name type="scientific">Acinetobacter pseudolwoffii</name>
    <dbReference type="NCBI Taxonomy" id="2053287"/>
    <lineage>
        <taxon>Bacteria</taxon>
        <taxon>Pseudomonadati</taxon>
        <taxon>Pseudomonadota</taxon>
        <taxon>Gammaproteobacteria</taxon>
        <taxon>Moraxellales</taxon>
        <taxon>Moraxellaceae</taxon>
        <taxon>Acinetobacter</taxon>
    </lineage>
</organism>
<dbReference type="AlphaFoldDB" id="A0A2H9UMZ8"/>
<dbReference type="Gene3D" id="1.10.10.10">
    <property type="entry name" value="Winged helix-like DNA-binding domain superfamily/Winged helix DNA-binding domain"/>
    <property type="match status" value="1"/>
</dbReference>
<dbReference type="Gene3D" id="3.40.190.290">
    <property type="match status" value="1"/>
</dbReference>
<dbReference type="InterPro" id="IPR036390">
    <property type="entry name" value="WH_DNA-bd_sf"/>
</dbReference>
<dbReference type="PANTHER" id="PTHR30579">
    <property type="entry name" value="TRANSCRIPTIONAL REGULATOR"/>
    <property type="match status" value="1"/>
</dbReference>
<dbReference type="PANTHER" id="PTHR30579:SF2">
    <property type="entry name" value="HTH-TYPE TRANSCRIPTIONAL REGULATOR ARGP"/>
    <property type="match status" value="1"/>
</dbReference>
<dbReference type="NCBIfam" id="TIGR03298">
    <property type="entry name" value="argP"/>
    <property type="match status" value="1"/>
</dbReference>
<dbReference type="SUPFAM" id="SSF46785">
    <property type="entry name" value="Winged helix' DNA-binding domain"/>
    <property type="match status" value="1"/>
</dbReference>
<evidence type="ECO:0000259" key="5">
    <source>
        <dbReference type="PROSITE" id="PS50931"/>
    </source>
</evidence>
<dbReference type="Proteomes" id="UP000242351">
    <property type="component" value="Unassembled WGS sequence"/>
</dbReference>
<keyword evidence="4" id="KW-0804">Transcription</keyword>
<evidence type="ECO:0000313" key="6">
    <source>
        <dbReference type="EMBL" id="PJI33092.1"/>
    </source>
</evidence>
<dbReference type="Pfam" id="PF03466">
    <property type="entry name" value="LysR_substrate"/>
    <property type="match status" value="1"/>
</dbReference>
<comment type="caution">
    <text evidence="6">The sequence shown here is derived from an EMBL/GenBank/DDBJ whole genome shotgun (WGS) entry which is preliminary data.</text>
</comment>
<accession>A0A2H9UMZ8</accession>
<dbReference type="PROSITE" id="PS50931">
    <property type="entry name" value="HTH_LYSR"/>
    <property type="match status" value="1"/>
</dbReference>
<dbReference type="RefSeq" id="WP_100329049.1">
    <property type="nucleotide sequence ID" value="NZ_CP084300.1"/>
</dbReference>
<gene>
    <name evidence="6" type="ORF">CU320_05475</name>
</gene>
<dbReference type="InterPro" id="IPR000847">
    <property type="entry name" value="LysR_HTH_N"/>
</dbReference>
<dbReference type="InterPro" id="IPR005119">
    <property type="entry name" value="LysR_subst-bd"/>
</dbReference>
<evidence type="ECO:0000256" key="1">
    <source>
        <dbReference type="ARBA" id="ARBA00009437"/>
    </source>
</evidence>
<dbReference type="InterPro" id="IPR017685">
    <property type="entry name" value="ArgP"/>
</dbReference>
<dbReference type="EMBL" id="PGOZ01000004">
    <property type="protein sequence ID" value="PJI33092.1"/>
    <property type="molecule type" value="Genomic_DNA"/>
</dbReference>
<evidence type="ECO:0000256" key="2">
    <source>
        <dbReference type="ARBA" id="ARBA00023015"/>
    </source>
</evidence>
<proteinExistence type="inferred from homology"/>
<comment type="similarity">
    <text evidence="1">Belongs to the LysR transcriptional regulatory family.</text>
</comment>
<sequence length="301" mass="34195">MLNAKQCDAFYAVAKTGSFDLAAEQLNITASAVTLRVQSLEKQLGHLLLVRDRPCRVTQSGQTLLHYLQHQRLLEQNLMQDLGGQVQQEGFYCLNIATNADSLATWLLPTLQAQLIQHKIVLHFQLDDQSQTHHLLEAGLVNACLSTEAKAMKGCLAERIGQMHYRLVATPEFARNWFQQGIHRDALRHAPAILFNEKDQLHTQYIQQEFGLSPAQYPHFFIPSTHAFFDAIVMGLGYGWLPDYQTRHLLESGQLIELSGEMRIEVPLYWHHWKQQSPALAILGECLKQHAQTTMNQPLAI</sequence>
<feature type="domain" description="HTH lysR-type" evidence="5">
    <location>
        <begin position="2"/>
        <end position="58"/>
    </location>
</feature>
<dbReference type="NCBIfam" id="NF009888">
    <property type="entry name" value="PRK13348.1"/>
    <property type="match status" value="1"/>
</dbReference>
<reference evidence="6 7" key="1">
    <citation type="submission" date="2017-11" db="EMBL/GenBank/DDBJ databases">
        <authorList>
            <person name="Han C.G."/>
        </authorList>
    </citation>
    <scope>NUCLEOTIDE SEQUENCE [LARGE SCALE GENOMIC DNA]</scope>
    <source>
        <strain evidence="6 7">ANC 5347</strain>
    </source>
</reference>
<protein>
    <submittedName>
        <fullName evidence="6">ArgP/LysG family DNA-binding transcriptional regulator</fullName>
    </submittedName>
</protein>